<dbReference type="InterPro" id="IPR013321">
    <property type="entry name" value="Arc_rbn_hlx_hlx"/>
</dbReference>
<protein>
    <recommendedName>
        <fullName evidence="3">Histidine kinase</fullName>
    </recommendedName>
</protein>
<comment type="caution">
    <text evidence="1">The sequence shown here is derived from an EMBL/GenBank/DDBJ whole genome shotgun (WGS) entry which is preliminary data.</text>
</comment>
<evidence type="ECO:0000313" key="1">
    <source>
        <dbReference type="EMBL" id="GEK17069.1"/>
    </source>
</evidence>
<name>A0A510UR52_9CELL</name>
<evidence type="ECO:0000313" key="2">
    <source>
        <dbReference type="Proteomes" id="UP000321386"/>
    </source>
</evidence>
<keyword evidence="2" id="KW-1185">Reference proteome</keyword>
<dbReference type="Gene3D" id="1.10.1220.10">
    <property type="entry name" value="Met repressor-like"/>
    <property type="match status" value="1"/>
</dbReference>
<dbReference type="EMBL" id="BJUA01000003">
    <property type="protein sequence ID" value="GEK17069.1"/>
    <property type="molecule type" value="Genomic_DNA"/>
</dbReference>
<evidence type="ECO:0008006" key="3">
    <source>
        <dbReference type="Google" id="ProtNLM"/>
    </source>
</evidence>
<dbReference type="OrthoDB" id="5193907at2"/>
<dbReference type="Proteomes" id="UP000321386">
    <property type="component" value="Unassembled WGS sequence"/>
</dbReference>
<dbReference type="InterPro" id="IPR010985">
    <property type="entry name" value="Ribbon_hlx_hlx"/>
</dbReference>
<dbReference type="RefSeq" id="WP_146805346.1">
    <property type="nucleotide sequence ID" value="NZ_BJUA01000003.1"/>
</dbReference>
<gene>
    <name evidence="1" type="ORF">CPE01_08020</name>
</gene>
<dbReference type="AlphaFoldDB" id="A0A510UR52"/>
<accession>A0A510UR52</accession>
<dbReference type="SUPFAM" id="SSF47598">
    <property type="entry name" value="Ribbon-helix-helix"/>
    <property type="match status" value="1"/>
</dbReference>
<dbReference type="GO" id="GO:0006355">
    <property type="term" value="P:regulation of DNA-templated transcription"/>
    <property type="evidence" value="ECO:0007669"/>
    <property type="project" value="InterPro"/>
</dbReference>
<organism evidence="1 2">
    <name type="scientific">Cellulomonas persica</name>
    <dbReference type="NCBI Taxonomy" id="76861"/>
    <lineage>
        <taxon>Bacteria</taxon>
        <taxon>Bacillati</taxon>
        <taxon>Actinomycetota</taxon>
        <taxon>Actinomycetes</taxon>
        <taxon>Micrococcales</taxon>
        <taxon>Cellulomonadaceae</taxon>
        <taxon>Cellulomonas</taxon>
    </lineage>
</organism>
<dbReference type="InterPro" id="IPR008651">
    <property type="entry name" value="Uncharacterised_HicB"/>
</dbReference>
<reference evidence="1 2" key="1">
    <citation type="submission" date="2019-07" db="EMBL/GenBank/DDBJ databases">
        <title>Whole genome shotgun sequence of Cellulomonas persica NBRC 101101.</title>
        <authorList>
            <person name="Hosoyama A."/>
            <person name="Uohara A."/>
            <person name="Ohji S."/>
            <person name="Ichikawa N."/>
        </authorList>
    </citation>
    <scope>NUCLEOTIDE SEQUENCE [LARGE SCALE GENOMIC DNA]</scope>
    <source>
        <strain evidence="1 2">NBRC 101101</strain>
    </source>
</reference>
<sequence length="167" mass="17552">MQIAHHVEELQRQLVAAGAAGDAEAQERAERLVTALEPAARLAILEVLSEAAGEITRELAPGSVDVRLRGREVQFAVTMPTLDDAAGRVPAATPAAPVADAGDEADDGSTARTTLRLPEGLKVRAEAAAAAEGISLNTWLVRAVGLALEPRRTVRESRGSSFTGWVR</sequence>
<proteinExistence type="predicted"/>
<dbReference type="Pfam" id="PF05534">
    <property type="entry name" value="HicB"/>
    <property type="match status" value="1"/>
</dbReference>